<gene>
    <name evidence="1" type="ORF">LV89_01391</name>
</gene>
<dbReference type="EMBL" id="QGGO01000005">
    <property type="protein sequence ID" value="PWK27984.1"/>
    <property type="molecule type" value="Genomic_DNA"/>
</dbReference>
<protein>
    <recommendedName>
        <fullName evidence="3">Lipoprotein</fullName>
    </recommendedName>
</protein>
<keyword evidence="2" id="KW-1185">Reference proteome</keyword>
<comment type="caution">
    <text evidence="1">The sequence shown here is derived from an EMBL/GenBank/DDBJ whole genome shotgun (WGS) entry which is preliminary data.</text>
</comment>
<name>A0A316EXP2_9BACT</name>
<sequence length="108" mass="12698">MKNLIFYLITLFFLISCNSKEVVTPVSNVRGLTFAGSFQNSLEYTESVDTISVWVRNQEKIKVFNVFPTFKAHYMYLNTTEIDLNNCVQSSILRHEKKITEFRIYLEK</sequence>
<dbReference type="AlphaFoldDB" id="A0A316EXP2"/>
<evidence type="ECO:0000313" key="1">
    <source>
        <dbReference type="EMBL" id="PWK27984.1"/>
    </source>
</evidence>
<dbReference type="Proteomes" id="UP000245489">
    <property type="component" value="Unassembled WGS sequence"/>
</dbReference>
<dbReference type="PROSITE" id="PS51257">
    <property type="entry name" value="PROKAR_LIPOPROTEIN"/>
    <property type="match status" value="1"/>
</dbReference>
<accession>A0A316EXP2</accession>
<evidence type="ECO:0000313" key="2">
    <source>
        <dbReference type="Proteomes" id="UP000245489"/>
    </source>
</evidence>
<evidence type="ECO:0008006" key="3">
    <source>
        <dbReference type="Google" id="ProtNLM"/>
    </source>
</evidence>
<reference evidence="1 2" key="1">
    <citation type="submission" date="2018-05" db="EMBL/GenBank/DDBJ databases">
        <title>Genomic Encyclopedia of Archaeal and Bacterial Type Strains, Phase II (KMG-II): from individual species to whole genera.</title>
        <authorList>
            <person name="Goeker M."/>
        </authorList>
    </citation>
    <scope>NUCLEOTIDE SEQUENCE [LARGE SCALE GENOMIC DNA]</scope>
    <source>
        <strain evidence="1 2">DSM 22214</strain>
    </source>
</reference>
<proteinExistence type="predicted"/>
<organism evidence="1 2">
    <name type="scientific">Arcicella aurantiaca</name>
    <dbReference type="NCBI Taxonomy" id="591202"/>
    <lineage>
        <taxon>Bacteria</taxon>
        <taxon>Pseudomonadati</taxon>
        <taxon>Bacteroidota</taxon>
        <taxon>Cytophagia</taxon>
        <taxon>Cytophagales</taxon>
        <taxon>Flectobacillaceae</taxon>
        <taxon>Arcicella</taxon>
    </lineage>
</organism>